<dbReference type="PANTHER" id="PTHR11260:SF747">
    <property type="entry name" value="GLUTATHIONE TRANSFERASE"/>
    <property type="match status" value="1"/>
</dbReference>
<proteinExistence type="inferred from homology"/>
<dbReference type="CDD" id="cd03058">
    <property type="entry name" value="GST_N_Tau"/>
    <property type="match status" value="1"/>
</dbReference>
<evidence type="ECO:0000256" key="4">
    <source>
        <dbReference type="RuleBase" id="RU369102"/>
    </source>
</evidence>
<comment type="function">
    <text evidence="4">Is involved in the conjugation of reduced glutathione to a wide number of exogenous and endogenous hydrophobic electrophiles.</text>
</comment>
<keyword evidence="8" id="KW-1185">Reference proteome</keyword>
<feature type="domain" description="GST C-terminal" evidence="6">
    <location>
        <begin position="92"/>
        <end position="223"/>
    </location>
</feature>
<name>A0AAD8WM19_LOLMU</name>
<feature type="domain" description="GST N-terminal" evidence="5">
    <location>
        <begin position="5"/>
        <end position="84"/>
    </location>
</feature>
<sequence>MGGQGDVTVLGTVVSPFALRVRMALYLKGVSYEYLEQNVFDKGELLVASNPVHKKVPVLIHGGKPVCESVAIVQYVDEFWTGAEFPSILPADPYDRAVARFWAAYVDDKLLFPAWIGILRAATEEERDEKLAATLAVVAPMEEAFAACSDGKAFFSGGDSVGYLDLALGCQLFWLEALRSMFGVKVIDAGRTPRLAAWADRFLETKAAKAVAPPPTAWRSTPVSCELSGLLPQLPNKYL</sequence>
<dbReference type="Pfam" id="PF13410">
    <property type="entry name" value="GST_C_2"/>
    <property type="match status" value="1"/>
</dbReference>
<evidence type="ECO:0000259" key="5">
    <source>
        <dbReference type="PROSITE" id="PS50404"/>
    </source>
</evidence>
<dbReference type="GO" id="GO:0009407">
    <property type="term" value="P:toxin catabolic process"/>
    <property type="evidence" value="ECO:0007669"/>
    <property type="project" value="UniProtKB-ARBA"/>
</dbReference>
<dbReference type="InterPro" id="IPR040079">
    <property type="entry name" value="Glutathione_S-Trfase"/>
</dbReference>
<dbReference type="Gene3D" id="1.20.1050.10">
    <property type="match status" value="1"/>
</dbReference>
<dbReference type="InterPro" id="IPR045073">
    <property type="entry name" value="Omega/Tau-like"/>
</dbReference>
<organism evidence="7 8">
    <name type="scientific">Lolium multiflorum</name>
    <name type="common">Italian ryegrass</name>
    <name type="synonym">Lolium perenne subsp. multiflorum</name>
    <dbReference type="NCBI Taxonomy" id="4521"/>
    <lineage>
        <taxon>Eukaryota</taxon>
        <taxon>Viridiplantae</taxon>
        <taxon>Streptophyta</taxon>
        <taxon>Embryophyta</taxon>
        <taxon>Tracheophyta</taxon>
        <taxon>Spermatophyta</taxon>
        <taxon>Magnoliopsida</taxon>
        <taxon>Liliopsida</taxon>
        <taxon>Poales</taxon>
        <taxon>Poaceae</taxon>
        <taxon>BOP clade</taxon>
        <taxon>Pooideae</taxon>
        <taxon>Poodae</taxon>
        <taxon>Poeae</taxon>
        <taxon>Poeae Chloroplast Group 2 (Poeae type)</taxon>
        <taxon>Loliodinae</taxon>
        <taxon>Loliinae</taxon>
        <taxon>Lolium</taxon>
    </lineage>
</organism>
<dbReference type="Pfam" id="PF02798">
    <property type="entry name" value="GST_N"/>
    <property type="match status" value="1"/>
</dbReference>
<evidence type="ECO:0000313" key="7">
    <source>
        <dbReference type="EMBL" id="KAK1665363.1"/>
    </source>
</evidence>
<dbReference type="PANTHER" id="PTHR11260">
    <property type="entry name" value="GLUTATHIONE S-TRANSFERASE, GST, SUPERFAMILY, GST DOMAIN CONTAINING"/>
    <property type="match status" value="1"/>
</dbReference>
<dbReference type="GO" id="GO:0004364">
    <property type="term" value="F:glutathione transferase activity"/>
    <property type="evidence" value="ECO:0007669"/>
    <property type="project" value="UniProtKB-UniRule"/>
</dbReference>
<dbReference type="Proteomes" id="UP001231189">
    <property type="component" value="Unassembled WGS sequence"/>
</dbReference>
<dbReference type="EMBL" id="JAUUTY010000003">
    <property type="protein sequence ID" value="KAK1665363.1"/>
    <property type="molecule type" value="Genomic_DNA"/>
</dbReference>
<evidence type="ECO:0000259" key="6">
    <source>
        <dbReference type="PROSITE" id="PS50405"/>
    </source>
</evidence>
<evidence type="ECO:0000256" key="2">
    <source>
        <dbReference type="ARBA" id="ARBA00025743"/>
    </source>
</evidence>
<accession>A0AAD8WM19</accession>
<dbReference type="SFLD" id="SFLDG01152">
    <property type="entry name" value="Main.3:_Omega-_and_Tau-like"/>
    <property type="match status" value="1"/>
</dbReference>
<dbReference type="SFLD" id="SFLDS00019">
    <property type="entry name" value="Glutathione_Transferase_(cytos"/>
    <property type="match status" value="1"/>
</dbReference>
<dbReference type="InterPro" id="IPR045074">
    <property type="entry name" value="GST_C_Tau"/>
</dbReference>
<dbReference type="SFLD" id="SFLDG00358">
    <property type="entry name" value="Main_(cytGST)"/>
    <property type="match status" value="1"/>
</dbReference>
<dbReference type="PROSITE" id="PS50405">
    <property type="entry name" value="GST_CTER"/>
    <property type="match status" value="1"/>
</dbReference>
<dbReference type="InterPro" id="IPR010987">
    <property type="entry name" value="Glutathione-S-Trfase_C-like"/>
</dbReference>
<dbReference type="FunFam" id="3.40.30.10:FF:000044">
    <property type="entry name" value="Glutathione S-transferase GSTU6"/>
    <property type="match status" value="1"/>
</dbReference>
<comment type="caution">
    <text evidence="7">The sequence shown here is derived from an EMBL/GenBank/DDBJ whole genome shotgun (WGS) entry which is preliminary data.</text>
</comment>
<dbReference type="FunFam" id="1.20.1050.10:FF:000016">
    <property type="entry name" value="Glutathione S-transferase U9"/>
    <property type="match status" value="1"/>
</dbReference>
<dbReference type="SUPFAM" id="SSF52833">
    <property type="entry name" value="Thioredoxin-like"/>
    <property type="match status" value="1"/>
</dbReference>
<dbReference type="Gene3D" id="3.40.30.10">
    <property type="entry name" value="Glutaredoxin"/>
    <property type="match status" value="1"/>
</dbReference>
<dbReference type="InterPro" id="IPR036282">
    <property type="entry name" value="Glutathione-S-Trfase_C_sf"/>
</dbReference>
<gene>
    <name evidence="7" type="ORF">QYE76_053522</name>
</gene>
<keyword evidence="4" id="KW-0963">Cytoplasm</keyword>
<protein>
    <recommendedName>
        <fullName evidence="4">Glutathione S-transferase</fullName>
        <ecNumber evidence="4">2.5.1.18</ecNumber>
    </recommendedName>
</protein>
<dbReference type="CDD" id="cd03185">
    <property type="entry name" value="GST_C_Tau"/>
    <property type="match status" value="1"/>
</dbReference>
<dbReference type="SUPFAM" id="SSF47616">
    <property type="entry name" value="GST C-terminal domain-like"/>
    <property type="match status" value="1"/>
</dbReference>
<comment type="subcellular location">
    <subcellularLocation>
        <location evidence="4">Cytoplasm</location>
        <location evidence="4">Cytosol</location>
    </subcellularLocation>
</comment>
<dbReference type="EC" id="2.5.1.18" evidence="4"/>
<comment type="catalytic activity">
    <reaction evidence="3 4">
        <text>RX + glutathione = an S-substituted glutathione + a halide anion + H(+)</text>
        <dbReference type="Rhea" id="RHEA:16437"/>
        <dbReference type="ChEBI" id="CHEBI:15378"/>
        <dbReference type="ChEBI" id="CHEBI:16042"/>
        <dbReference type="ChEBI" id="CHEBI:17792"/>
        <dbReference type="ChEBI" id="CHEBI:57925"/>
        <dbReference type="ChEBI" id="CHEBI:90779"/>
        <dbReference type="EC" id="2.5.1.18"/>
    </reaction>
</comment>
<dbReference type="AlphaFoldDB" id="A0AAD8WM19"/>
<evidence type="ECO:0000256" key="3">
    <source>
        <dbReference type="ARBA" id="ARBA00047960"/>
    </source>
</evidence>
<evidence type="ECO:0000313" key="8">
    <source>
        <dbReference type="Proteomes" id="UP001231189"/>
    </source>
</evidence>
<dbReference type="GO" id="GO:0006749">
    <property type="term" value="P:glutathione metabolic process"/>
    <property type="evidence" value="ECO:0007669"/>
    <property type="project" value="InterPro"/>
</dbReference>
<dbReference type="InterPro" id="IPR036249">
    <property type="entry name" value="Thioredoxin-like_sf"/>
</dbReference>
<keyword evidence="1 4" id="KW-0808">Transferase</keyword>
<dbReference type="GO" id="GO:0005829">
    <property type="term" value="C:cytosol"/>
    <property type="evidence" value="ECO:0007669"/>
    <property type="project" value="UniProtKB-SubCell"/>
</dbReference>
<dbReference type="InterPro" id="IPR004045">
    <property type="entry name" value="Glutathione_S-Trfase_N"/>
</dbReference>
<dbReference type="PROSITE" id="PS50404">
    <property type="entry name" value="GST_NTER"/>
    <property type="match status" value="1"/>
</dbReference>
<reference evidence="7" key="1">
    <citation type="submission" date="2023-07" db="EMBL/GenBank/DDBJ databases">
        <title>A chromosome-level genome assembly of Lolium multiflorum.</title>
        <authorList>
            <person name="Chen Y."/>
            <person name="Copetti D."/>
            <person name="Kolliker R."/>
            <person name="Studer B."/>
        </authorList>
    </citation>
    <scope>NUCLEOTIDE SEQUENCE</scope>
    <source>
        <strain evidence="7">02402/16</strain>
        <tissue evidence="7">Leaf</tissue>
    </source>
</reference>
<comment type="similarity">
    <text evidence="2">Belongs to the GST superfamily. Tau family.</text>
</comment>
<evidence type="ECO:0000256" key="1">
    <source>
        <dbReference type="ARBA" id="ARBA00022679"/>
    </source>
</evidence>